<evidence type="ECO:0000313" key="2">
    <source>
        <dbReference type="Proteomes" id="UP000321721"/>
    </source>
</evidence>
<dbReference type="EMBL" id="VOOS01000002">
    <property type="protein sequence ID" value="TXB66032.1"/>
    <property type="molecule type" value="Genomic_DNA"/>
</dbReference>
<protein>
    <submittedName>
        <fullName evidence="1">Aspartate kinase</fullName>
    </submittedName>
</protein>
<keyword evidence="2" id="KW-1185">Reference proteome</keyword>
<dbReference type="OrthoDB" id="368469at2"/>
<organism evidence="1 2">
    <name type="scientific">Vicingus serpentipes</name>
    <dbReference type="NCBI Taxonomy" id="1926625"/>
    <lineage>
        <taxon>Bacteria</taxon>
        <taxon>Pseudomonadati</taxon>
        <taxon>Bacteroidota</taxon>
        <taxon>Flavobacteriia</taxon>
        <taxon>Flavobacteriales</taxon>
        <taxon>Vicingaceae</taxon>
        <taxon>Vicingus</taxon>
    </lineage>
</organism>
<dbReference type="GO" id="GO:0016301">
    <property type="term" value="F:kinase activity"/>
    <property type="evidence" value="ECO:0007669"/>
    <property type="project" value="UniProtKB-KW"/>
</dbReference>
<accession>A0A5C6RXF1</accession>
<dbReference type="AlphaFoldDB" id="A0A5C6RXF1"/>
<reference evidence="1 2" key="1">
    <citation type="submission" date="2019-08" db="EMBL/GenBank/DDBJ databases">
        <title>Genome of Vicingus serpentipes NCIMB 15042.</title>
        <authorList>
            <person name="Bowman J.P."/>
        </authorList>
    </citation>
    <scope>NUCLEOTIDE SEQUENCE [LARGE SCALE GENOMIC DNA]</scope>
    <source>
        <strain evidence="1 2">NCIMB 15042</strain>
    </source>
</reference>
<sequence>MKATHVIVEEIIKKSPFLEEALAEGIINLSSLSRQIKPEIDELTNKDVQIGAIVMALKRLSPKFDPNLKIKVKKVIGKLGDITVRSKITYYTFNNSETLIERQAVLLNTIKSKKDIFFAFSQGVYETSIILSDSDFDGFDDIFKHETLVQKTNGLSSLTIKLPSENADVSGIYYFILKKIAWEGINILDIISTMHEFTIIVDDESIDRAFTILKNLNKNN</sequence>
<evidence type="ECO:0000313" key="1">
    <source>
        <dbReference type="EMBL" id="TXB66032.1"/>
    </source>
</evidence>
<proteinExistence type="predicted"/>
<comment type="caution">
    <text evidence="1">The sequence shown here is derived from an EMBL/GenBank/DDBJ whole genome shotgun (WGS) entry which is preliminary data.</text>
</comment>
<dbReference type="Gene3D" id="3.30.2130.10">
    <property type="entry name" value="VC0802-like"/>
    <property type="match status" value="1"/>
</dbReference>
<dbReference type="RefSeq" id="WP_147099423.1">
    <property type="nucleotide sequence ID" value="NZ_VOOS01000002.1"/>
</dbReference>
<keyword evidence="1" id="KW-0418">Kinase</keyword>
<gene>
    <name evidence="1" type="ORF">FRY74_05535</name>
</gene>
<dbReference type="Proteomes" id="UP000321721">
    <property type="component" value="Unassembled WGS sequence"/>
</dbReference>
<keyword evidence="1" id="KW-0808">Transferase</keyword>
<name>A0A5C6RXF1_9FLAO</name>